<organism evidence="1 2">
    <name type="scientific">Necator americanus</name>
    <name type="common">Human hookworm</name>
    <dbReference type="NCBI Taxonomy" id="51031"/>
    <lineage>
        <taxon>Eukaryota</taxon>
        <taxon>Metazoa</taxon>
        <taxon>Ecdysozoa</taxon>
        <taxon>Nematoda</taxon>
        <taxon>Chromadorea</taxon>
        <taxon>Rhabditida</taxon>
        <taxon>Rhabditina</taxon>
        <taxon>Rhabditomorpha</taxon>
        <taxon>Strongyloidea</taxon>
        <taxon>Ancylostomatidae</taxon>
        <taxon>Bunostominae</taxon>
        <taxon>Necator</taxon>
    </lineage>
</organism>
<gene>
    <name evidence="1" type="primary">Necator_chrIV.g17015</name>
    <name evidence="1" type="ORF">RB195_003717</name>
</gene>
<evidence type="ECO:0000313" key="2">
    <source>
        <dbReference type="Proteomes" id="UP001303046"/>
    </source>
</evidence>
<evidence type="ECO:0000313" key="1">
    <source>
        <dbReference type="EMBL" id="KAK6752460.1"/>
    </source>
</evidence>
<name>A0ABR1DR45_NECAM</name>
<comment type="caution">
    <text evidence="1">The sequence shown here is derived from an EMBL/GenBank/DDBJ whole genome shotgun (WGS) entry which is preliminary data.</text>
</comment>
<reference evidence="1 2" key="1">
    <citation type="submission" date="2023-08" db="EMBL/GenBank/DDBJ databases">
        <title>A Necator americanus chromosomal reference genome.</title>
        <authorList>
            <person name="Ilik V."/>
            <person name="Petrzelkova K.J."/>
            <person name="Pardy F."/>
            <person name="Fuh T."/>
            <person name="Niatou-Singa F.S."/>
            <person name="Gouil Q."/>
            <person name="Baker L."/>
            <person name="Ritchie M.E."/>
            <person name="Jex A.R."/>
            <person name="Gazzola D."/>
            <person name="Li H."/>
            <person name="Toshio Fujiwara R."/>
            <person name="Zhan B."/>
            <person name="Aroian R.V."/>
            <person name="Pafco B."/>
            <person name="Schwarz E.M."/>
        </authorList>
    </citation>
    <scope>NUCLEOTIDE SEQUENCE [LARGE SCALE GENOMIC DNA]</scope>
    <source>
        <strain evidence="1 2">Aroian</strain>
        <tissue evidence="1">Whole animal</tissue>
    </source>
</reference>
<accession>A0ABR1DR45</accession>
<dbReference type="Proteomes" id="UP001303046">
    <property type="component" value="Unassembled WGS sequence"/>
</dbReference>
<protein>
    <recommendedName>
        <fullName evidence="3">Metallo-beta-lactamase domain-containing protein</fullName>
    </recommendedName>
</protein>
<evidence type="ECO:0008006" key="3">
    <source>
        <dbReference type="Google" id="ProtNLM"/>
    </source>
</evidence>
<keyword evidence="2" id="KW-1185">Reference proteome</keyword>
<sequence>MPEMVSLLELELKPSSMKRMNADPDKDTKALEKGSEYKADKILPGHFSGSHLANVIQQNIQELCWKVPRHPLYSPDFDYHSAFSEGQEVSER</sequence>
<dbReference type="EMBL" id="JAVFWL010000004">
    <property type="protein sequence ID" value="KAK6752460.1"/>
    <property type="molecule type" value="Genomic_DNA"/>
</dbReference>
<proteinExistence type="predicted"/>